<protein>
    <submittedName>
        <fullName evidence="1">Uncharacterized protein</fullName>
    </submittedName>
</protein>
<organism evidence="1 2">
    <name type="scientific">Colocasia esculenta</name>
    <name type="common">Wild taro</name>
    <name type="synonym">Arum esculentum</name>
    <dbReference type="NCBI Taxonomy" id="4460"/>
    <lineage>
        <taxon>Eukaryota</taxon>
        <taxon>Viridiplantae</taxon>
        <taxon>Streptophyta</taxon>
        <taxon>Embryophyta</taxon>
        <taxon>Tracheophyta</taxon>
        <taxon>Spermatophyta</taxon>
        <taxon>Magnoliopsida</taxon>
        <taxon>Liliopsida</taxon>
        <taxon>Araceae</taxon>
        <taxon>Aroideae</taxon>
        <taxon>Colocasieae</taxon>
        <taxon>Colocasia</taxon>
    </lineage>
</organism>
<dbReference type="Proteomes" id="UP000652761">
    <property type="component" value="Unassembled WGS sequence"/>
</dbReference>
<proteinExistence type="predicted"/>
<comment type="caution">
    <text evidence="1">The sequence shown here is derived from an EMBL/GenBank/DDBJ whole genome shotgun (WGS) entry which is preliminary data.</text>
</comment>
<name>A0A843UQM9_COLES</name>
<feature type="non-terminal residue" evidence="1">
    <location>
        <position position="77"/>
    </location>
</feature>
<keyword evidence="2" id="KW-1185">Reference proteome</keyword>
<sequence length="77" mass="9295">FFTGRSFDDALINGPSHINVDQWQQMCEIWNQEEYQKFFEKNKTNRANLTMPYRRGRTSIHQLSDDFQKTHGREVTR</sequence>
<dbReference type="EMBL" id="NMUH01000612">
    <property type="protein sequence ID" value="MQL82139.1"/>
    <property type="molecule type" value="Genomic_DNA"/>
</dbReference>
<dbReference type="InterPro" id="IPR004252">
    <property type="entry name" value="Probable_transposase_24"/>
</dbReference>
<reference evidence="1" key="1">
    <citation type="submission" date="2017-07" db="EMBL/GenBank/DDBJ databases">
        <title>Taro Niue Genome Assembly and Annotation.</title>
        <authorList>
            <person name="Atibalentja N."/>
            <person name="Keating K."/>
            <person name="Fields C.J."/>
        </authorList>
    </citation>
    <scope>NUCLEOTIDE SEQUENCE</scope>
    <source>
        <strain evidence="1">Niue_2</strain>
        <tissue evidence="1">Leaf</tissue>
    </source>
</reference>
<dbReference type="AlphaFoldDB" id="A0A843UQM9"/>
<evidence type="ECO:0000313" key="1">
    <source>
        <dbReference type="EMBL" id="MQL82139.1"/>
    </source>
</evidence>
<accession>A0A843UQM9</accession>
<evidence type="ECO:0000313" key="2">
    <source>
        <dbReference type="Proteomes" id="UP000652761"/>
    </source>
</evidence>
<feature type="non-terminal residue" evidence="1">
    <location>
        <position position="1"/>
    </location>
</feature>
<dbReference type="OrthoDB" id="1113102at2759"/>
<gene>
    <name evidence="1" type="ORF">Taro_014612</name>
</gene>
<dbReference type="Pfam" id="PF03004">
    <property type="entry name" value="Transposase_24"/>
    <property type="match status" value="1"/>
</dbReference>